<proteinExistence type="predicted"/>
<sequence length="136" mass="15505">MKGSKWKPWTKLPESNLERAKNESTPKGTTKKPTTLPIPIESIDKRLLWGALEFEYPKTTLRISFIQANVMAALKASTNVDDTDETNETNGKLRDSLTYIPWIGKKNKGKPEMDGYDLEIDYKLTAVENFLWNKGL</sequence>
<feature type="compositionally biased region" description="Low complexity" evidence="1">
    <location>
        <begin position="25"/>
        <end position="36"/>
    </location>
</feature>
<protein>
    <submittedName>
        <fullName evidence="2">Uncharacterized protein</fullName>
    </submittedName>
</protein>
<name>A0A9P6N1I9_9FUNG</name>
<comment type="caution">
    <text evidence="2">The sequence shown here is derived from an EMBL/GenBank/DDBJ whole genome shotgun (WGS) entry which is preliminary data.</text>
</comment>
<feature type="region of interest" description="Disordered" evidence="1">
    <location>
        <begin position="1"/>
        <end position="36"/>
    </location>
</feature>
<evidence type="ECO:0000313" key="2">
    <source>
        <dbReference type="EMBL" id="KAG0021754.1"/>
    </source>
</evidence>
<organism evidence="2 3">
    <name type="scientific">Entomortierella chlamydospora</name>
    <dbReference type="NCBI Taxonomy" id="101097"/>
    <lineage>
        <taxon>Eukaryota</taxon>
        <taxon>Fungi</taxon>
        <taxon>Fungi incertae sedis</taxon>
        <taxon>Mucoromycota</taxon>
        <taxon>Mortierellomycotina</taxon>
        <taxon>Mortierellomycetes</taxon>
        <taxon>Mortierellales</taxon>
        <taxon>Mortierellaceae</taxon>
        <taxon>Entomortierella</taxon>
    </lineage>
</organism>
<accession>A0A9P6N1I9</accession>
<evidence type="ECO:0000256" key="1">
    <source>
        <dbReference type="SAM" id="MobiDB-lite"/>
    </source>
</evidence>
<keyword evidence="3" id="KW-1185">Reference proteome</keyword>
<reference evidence="2" key="1">
    <citation type="journal article" date="2020" name="Fungal Divers.">
        <title>Resolving the Mortierellaceae phylogeny through synthesis of multi-gene phylogenetics and phylogenomics.</title>
        <authorList>
            <person name="Vandepol N."/>
            <person name="Liber J."/>
            <person name="Desiro A."/>
            <person name="Na H."/>
            <person name="Kennedy M."/>
            <person name="Barry K."/>
            <person name="Grigoriev I.V."/>
            <person name="Miller A.N."/>
            <person name="O'Donnell K."/>
            <person name="Stajich J.E."/>
            <person name="Bonito G."/>
        </authorList>
    </citation>
    <scope>NUCLEOTIDE SEQUENCE</scope>
    <source>
        <strain evidence="2">NRRL 2769</strain>
    </source>
</reference>
<evidence type="ECO:0000313" key="3">
    <source>
        <dbReference type="Proteomes" id="UP000703661"/>
    </source>
</evidence>
<gene>
    <name evidence="2" type="ORF">BGZ80_001769</name>
</gene>
<dbReference type="EMBL" id="JAAAID010000141">
    <property type="protein sequence ID" value="KAG0021754.1"/>
    <property type="molecule type" value="Genomic_DNA"/>
</dbReference>
<dbReference type="AlphaFoldDB" id="A0A9P6N1I9"/>
<dbReference type="Proteomes" id="UP000703661">
    <property type="component" value="Unassembled WGS sequence"/>
</dbReference>